<dbReference type="SUPFAM" id="SSF81321">
    <property type="entry name" value="Family A G protein-coupled receptor-like"/>
    <property type="match status" value="1"/>
</dbReference>
<accession>A0ABM1DUP0</accession>
<dbReference type="RefSeq" id="XP_014663661.1">
    <property type="nucleotide sequence ID" value="XM_014808175.1"/>
</dbReference>
<feature type="transmembrane region" description="Helical" evidence="9">
    <location>
        <begin position="284"/>
        <end position="307"/>
    </location>
</feature>
<feature type="transmembrane region" description="Helical" evidence="9">
    <location>
        <begin position="70"/>
        <end position="93"/>
    </location>
</feature>
<keyword evidence="5" id="KW-0297">G-protein coupled receptor</keyword>
<evidence type="ECO:0000256" key="8">
    <source>
        <dbReference type="ARBA" id="ARBA00023224"/>
    </source>
</evidence>
<dbReference type="InterPro" id="IPR050569">
    <property type="entry name" value="TAAR"/>
</dbReference>
<keyword evidence="3 9" id="KW-0812">Transmembrane</keyword>
<dbReference type="PROSITE" id="PS50262">
    <property type="entry name" value="G_PROTEIN_RECEP_F1_2"/>
    <property type="match status" value="1"/>
</dbReference>
<keyword evidence="7" id="KW-0675">Receptor</keyword>
<reference evidence="12" key="1">
    <citation type="submission" date="2025-08" db="UniProtKB">
        <authorList>
            <consortium name="RefSeq"/>
        </authorList>
    </citation>
    <scope>IDENTIFICATION</scope>
</reference>
<evidence type="ECO:0000256" key="7">
    <source>
        <dbReference type="ARBA" id="ARBA00023170"/>
    </source>
</evidence>
<keyword evidence="2" id="KW-1003">Cell membrane</keyword>
<protein>
    <submittedName>
        <fullName evidence="12">Adenosine receptor A3-like</fullName>
    </submittedName>
</protein>
<evidence type="ECO:0000256" key="4">
    <source>
        <dbReference type="ARBA" id="ARBA00022989"/>
    </source>
</evidence>
<evidence type="ECO:0000313" key="12">
    <source>
        <dbReference type="RefSeq" id="XP_014663661.1"/>
    </source>
</evidence>
<proteinExistence type="predicted"/>
<feature type="transmembrane region" description="Helical" evidence="9">
    <location>
        <begin position="319"/>
        <end position="340"/>
    </location>
</feature>
<sequence>MAYQAINGTLGAQHEANDTVWIATPTNVSFTDAPTAWEWLNSSIAPYNTSAAAAAGMAEGEHPLQRTPGIIFALYVACIAVIAANSVVIISIVREYDMDNIKFIFITSLCCGDTGLGLCVFIYTTLIISPRPDHAMNSFCDFYHGVLAFFLLVSVFSMLGFSLDVYIMIVHALRYYQIMTSRRAYLFVSLTVLAGLMFMTIMYTVGREPHPENQPFPICSLAHLYTLELLYVCVFVFFVFPVLFMCYLYGYIFSIACRKSVAPEHAVANHNNASHVTSAQLKMAVTLFMVVATFVICWGPIWTMLVVTKQNPDAYDMRVLAAVAALGYLNSFFNIGLYTCRVPRMRKAFIGTCTYLCTRNAVEPAPN</sequence>
<feature type="transmembrane region" description="Helical" evidence="9">
    <location>
        <begin position="229"/>
        <end position="250"/>
    </location>
</feature>
<evidence type="ECO:0000259" key="10">
    <source>
        <dbReference type="PROSITE" id="PS50262"/>
    </source>
</evidence>
<dbReference type="InterPro" id="IPR017452">
    <property type="entry name" value="GPCR_Rhodpsn_7TM"/>
</dbReference>
<feature type="transmembrane region" description="Helical" evidence="9">
    <location>
        <begin position="185"/>
        <end position="205"/>
    </location>
</feature>
<evidence type="ECO:0000256" key="3">
    <source>
        <dbReference type="ARBA" id="ARBA00022692"/>
    </source>
</evidence>
<keyword evidence="6 9" id="KW-0472">Membrane</keyword>
<dbReference type="Gene3D" id="1.20.1070.10">
    <property type="entry name" value="Rhodopsin 7-helix transmembrane proteins"/>
    <property type="match status" value="1"/>
</dbReference>
<dbReference type="GeneID" id="106806290"/>
<evidence type="ECO:0000256" key="5">
    <source>
        <dbReference type="ARBA" id="ARBA00023040"/>
    </source>
</evidence>
<evidence type="ECO:0000256" key="9">
    <source>
        <dbReference type="SAM" id="Phobius"/>
    </source>
</evidence>
<dbReference type="Proteomes" id="UP000695022">
    <property type="component" value="Unplaced"/>
</dbReference>
<evidence type="ECO:0000256" key="2">
    <source>
        <dbReference type="ARBA" id="ARBA00022475"/>
    </source>
</evidence>
<dbReference type="PRINTS" id="PR00237">
    <property type="entry name" value="GPCRRHODOPSN"/>
</dbReference>
<gene>
    <name evidence="12" type="primary">LOC106806290</name>
</gene>
<feature type="domain" description="G-protein coupled receptors family 1 profile" evidence="10">
    <location>
        <begin position="84"/>
        <end position="338"/>
    </location>
</feature>
<dbReference type="CDD" id="cd00637">
    <property type="entry name" value="7tm_classA_rhodopsin-like"/>
    <property type="match status" value="1"/>
</dbReference>
<organism evidence="11 12">
    <name type="scientific">Priapulus caudatus</name>
    <name type="common">Priapulid worm</name>
    <dbReference type="NCBI Taxonomy" id="37621"/>
    <lineage>
        <taxon>Eukaryota</taxon>
        <taxon>Metazoa</taxon>
        <taxon>Ecdysozoa</taxon>
        <taxon>Scalidophora</taxon>
        <taxon>Priapulida</taxon>
        <taxon>Priapulimorpha</taxon>
        <taxon>Priapulimorphida</taxon>
        <taxon>Priapulidae</taxon>
        <taxon>Priapulus</taxon>
    </lineage>
</organism>
<dbReference type="InterPro" id="IPR000276">
    <property type="entry name" value="GPCR_Rhodpsn"/>
</dbReference>
<feature type="transmembrane region" description="Helical" evidence="9">
    <location>
        <begin position="105"/>
        <end position="128"/>
    </location>
</feature>
<keyword evidence="4 9" id="KW-1133">Transmembrane helix</keyword>
<dbReference type="PANTHER" id="PTHR24249">
    <property type="entry name" value="HISTAMINE RECEPTOR-RELATED G-PROTEIN COUPLED RECEPTOR"/>
    <property type="match status" value="1"/>
</dbReference>
<dbReference type="Pfam" id="PF00001">
    <property type="entry name" value="7tm_1"/>
    <property type="match status" value="1"/>
</dbReference>
<keyword evidence="11" id="KW-1185">Reference proteome</keyword>
<feature type="transmembrane region" description="Helical" evidence="9">
    <location>
        <begin position="148"/>
        <end position="173"/>
    </location>
</feature>
<evidence type="ECO:0000256" key="1">
    <source>
        <dbReference type="ARBA" id="ARBA00004651"/>
    </source>
</evidence>
<evidence type="ECO:0000313" key="11">
    <source>
        <dbReference type="Proteomes" id="UP000695022"/>
    </source>
</evidence>
<name>A0ABM1DUP0_PRICU</name>
<comment type="subcellular location">
    <subcellularLocation>
        <location evidence="1">Cell membrane</location>
        <topology evidence="1">Multi-pass membrane protein</topology>
    </subcellularLocation>
</comment>
<evidence type="ECO:0000256" key="6">
    <source>
        <dbReference type="ARBA" id="ARBA00023136"/>
    </source>
</evidence>
<keyword evidence="8" id="KW-0807">Transducer</keyword>